<accession>A0AAD3NTU9</accession>
<evidence type="ECO:0000313" key="3">
    <source>
        <dbReference type="EMBL" id="GLJ58779.1"/>
    </source>
</evidence>
<dbReference type="Proteomes" id="UP001234787">
    <property type="component" value="Unassembled WGS sequence"/>
</dbReference>
<keyword evidence="1" id="KW-0472">Membrane</keyword>
<sequence length="145" mass="15311">MSPRLDFRLILEGMLLDPGEMLAIIRVLYFVPLPGKLPFLLLSSLLMPLVMGLLLYVESPMDGSKTGMGSTEFTGYGSAFVQLVDARETTAQSTPVRSTASVLAGDAYLVTVGAVAFAVGIYVPSTTLASAYDSAFAGQSYSDGL</sequence>
<proteinExistence type="predicted"/>
<keyword evidence="1" id="KW-0812">Transmembrane</keyword>
<feature type="transmembrane region" description="Helical" evidence="1">
    <location>
        <begin position="37"/>
        <end position="57"/>
    </location>
</feature>
<evidence type="ECO:0000313" key="2">
    <source>
        <dbReference type="EMBL" id="GLJ58680.1"/>
    </source>
</evidence>
<keyword evidence="1" id="KW-1133">Transmembrane helix</keyword>
<protein>
    <submittedName>
        <fullName evidence="2">Uncharacterized protein</fullName>
    </submittedName>
</protein>
<evidence type="ECO:0000256" key="1">
    <source>
        <dbReference type="SAM" id="Phobius"/>
    </source>
</evidence>
<comment type="caution">
    <text evidence="2">The sequence shown here is derived from an EMBL/GenBank/DDBJ whole genome shotgun (WGS) entry which is preliminary data.</text>
</comment>
<evidence type="ECO:0000313" key="4">
    <source>
        <dbReference type="Proteomes" id="UP001234787"/>
    </source>
</evidence>
<dbReference type="EMBL" id="BSEH01000479">
    <property type="protein sequence ID" value="GLJ58680.1"/>
    <property type="molecule type" value="Genomic_DNA"/>
</dbReference>
<reference evidence="2" key="1">
    <citation type="submission" date="2022-12" db="EMBL/GenBank/DDBJ databases">
        <title>Chromosome-Level Genome Assembly of Japanese Cedar (Cryptomeriajaponica D. Don).</title>
        <authorList>
            <person name="Fujino T."/>
            <person name="Yamaguchi K."/>
            <person name="Yokoyama T."/>
            <person name="Hamanaka T."/>
            <person name="Harazono Y."/>
            <person name="Kamada H."/>
            <person name="Kobayashi W."/>
            <person name="Ujino-Ihara T."/>
            <person name="Uchiyama K."/>
            <person name="Matsumoto A."/>
            <person name="Izuno A."/>
            <person name="Tsumura Y."/>
            <person name="Toyoda A."/>
            <person name="Shigenobu S."/>
            <person name="Moriguchi Y."/>
            <person name="Ueno S."/>
            <person name="Kasahara M."/>
        </authorList>
    </citation>
    <scope>NUCLEOTIDE SEQUENCE</scope>
</reference>
<keyword evidence="4" id="KW-1185">Reference proteome</keyword>
<name>A0AAD3NTU9_CRYJA</name>
<dbReference type="AlphaFoldDB" id="A0AAD3NTU9"/>
<organism evidence="2 4">
    <name type="scientific">Cryptomeria japonica</name>
    <name type="common">Japanese cedar</name>
    <name type="synonym">Cupressus japonica</name>
    <dbReference type="NCBI Taxonomy" id="3369"/>
    <lineage>
        <taxon>Eukaryota</taxon>
        <taxon>Viridiplantae</taxon>
        <taxon>Streptophyta</taxon>
        <taxon>Embryophyta</taxon>
        <taxon>Tracheophyta</taxon>
        <taxon>Spermatophyta</taxon>
        <taxon>Pinopsida</taxon>
        <taxon>Pinidae</taxon>
        <taxon>Conifers II</taxon>
        <taxon>Cupressales</taxon>
        <taxon>Cupressaceae</taxon>
        <taxon>Cryptomeria</taxon>
    </lineage>
</organism>
<dbReference type="EMBL" id="BSEH01000528">
    <property type="protein sequence ID" value="GLJ58779.1"/>
    <property type="molecule type" value="Genomic_DNA"/>
</dbReference>
<gene>
    <name evidence="2" type="ORF">SUGI_1467230</name>
    <name evidence="3" type="ORF">SUGI_1475820</name>
</gene>